<accession>A0A1S8S3A0</accession>
<sequence>MYVIFLIQYSIIFFCDILIVSEVCEVKNVIALVGLISFIAFIVYANIASYHSKKVNVTQKEREELEDEIRTW</sequence>
<keyword evidence="1" id="KW-1133">Transmembrane helix</keyword>
<dbReference type="EMBL" id="LZZI01000061">
    <property type="protein sequence ID" value="OOM59936.1"/>
    <property type="molecule type" value="Genomic_DNA"/>
</dbReference>
<evidence type="ECO:0000256" key="1">
    <source>
        <dbReference type="SAM" id="Phobius"/>
    </source>
</evidence>
<protein>
    <submittedName>
        <fullName evidence="2">Uncharacterized protein</fullName>
    </submittedName>
</protein>
<organism evidence="2 3">
    <name type="scientific">Clostridium beijerinckii</name>
    <name type="common">Clostridium MP</name>
    <dbReference type="NCBI Taxonomy" id="1520"/>
    <lineage>
        <taxon>Bacteria</taxon>
        <taxon>Bacillati</taxon>
        <taxon>Bacillota</taxon>
        <taxon>Clostridia</taxon>
        <taxon>Eubacteriales</taxon>
        <taxon>Clostridiaceae</taxon>
        <taxon>Clostridium</taxon>
    </lineage>
</organism>
<comment type="caution">
    <text evidence="2">The sequence shown here is derived from an EMBL/GenBank/DDBJ whole genome shotgun (WGS) entry which is preliminary data.</text>
</comment>
<keyword evidence="1" id="KW-0812">Transmembrane</keyword>
<reference evidence="2 3" key="1">
    <citation type="submission" date="2016-05" db="EMBL/GenBank/DDBJ databases">
        <title>Microbial solvent formation.</title>
        <authorList>
            <person name="Poehlein A."/>
            <person name="Montoya Solano J.D."/>
            <person name="Flitsch S."/>
            <person name="Krabben P."/>
            <person name="Duerre P."/>
            <person name="Daniel R."/>
        </authorList>
    </citation>
    <scope>NUCLEOTIDE SEQUENCE [LARGE SCALE GENOMIC DNA]</scope>
    <source>
        <strain evidence="2 3">DSM 53</strain>
    </source>
</reference>
<keyword evidence="1" id="KW-0472">Membrane</keyword>
<name>A0A1S8S3A0_CLOBE</name>
<feature type="transmembrane region" description="Helical" evidence="1">
    <location>
        <begin position="29"/>
        <end position="47"/>
    </location>
</feature>
<dbReference type="AlphaFoldDB" id="A0A1S8S3A0"/>
<proteinExistence type="predicted"/>
<evidence type="ECO:0000313" key="2">
    <source>
        <dbReference type="EMBL" id="OOM59936.1"/>
    </source>
</evidence>
<evidence type="ECO:0000313" key="3">
    <source>
        <dbReference type="Proteomes" id="UP000190973"/>
    </source>
</evidence>
<feature type="transmembrane region" description="Helical" evidence="1">
    <location>
        <begin position="6"/>
        <end position="24"/>
    </location>
</feature>
<gene>
    <name evidence="2" type="ORF">CLBCK_31590</name>
</gene>
<dbReference type="Proteomes" id="UP000190973">
    <property type="component" value="Unassembled WGS sequence"/>
</dbReference>